<reference evidence="2 3" key="1">
    <citation type="submission" date="2024-01" db="EMBL/GenBank/DDBJ databases">
        <title>The genomes of 5 underutilized Papilionoideae crops provide insights into root nodulation and disease resistanc.</title>
        <authorList>
            <person name="Yuan L."/>
        </authorList>
    </citation>
    <scope>NUCLEOTIDE SEQUENCE [LARGE SCALE GENOMIC DNA]</scope>
    <source>
        <strain evidence="2">ZHUSHIDOU_FW_LH</strain>
        <tissue evidence="2">Leaf</tissue>
    </source>
</reference>
<dbReference type="SUPFAM" id="SSF48403">
    <property type="entry name" value="Ankyrin repeat"/>
    <property type="match status" value="1"/>
</dbReference>
<dbReference type="InterPro" id="IPR002110">
    <property type="entry name" value="Ankyrin_rpt"/>
</dbReference>
<evidence type="ECO:0000313" key="3">
    <source>
        <dbReference type="Proteomes" id="UP001372338"/>
    </source>
</evidence>
<dbReference type="InterPro" id="IPR036770">
    <property type="entry name" value="Ankyrin_rpt-contain_sf"/>
</dbReference>
<protein>
    <recommendedName>
        <fullName evidence="4">Ankyrin repeat protein</fullName>
    </recommendedName>
</protein>
<dbReference type="GO" id="GO:0005886">
    <property type="term" value="C:plasma membrane"/>
    <property type="evidence" value="ECO:0007669"/>
    <property type="project" value="UniProtKB-SubCell"/>
</dbReference>
<dbReference type="Proteomes" id="UP001372338">
    <property type="component" value="Unassembled WGS sequence"/>
</dbReference>
<sequence length="327" mass="36702">MVLFVKPLSRCRLLTWQCRPLNSSGMGDQLQSEAVIDMERESDMIHLDLSGFADMEMQHEWDKGSPPHRQSGAHSNRVILPEHDPYYTRDNLRLLKDAYLSIKGDVSAHNKGLYENNVIFTLKSPTGNTVLHIAAKYGNDGWVKKIIERAPHLLSAQNDNNDTAAHFAAKAGHISILKMLLIAHLHKEDVVKVKEDVVKVLFVKNNQGNTFFHDGLYNGHLGVMSLSISEESYFMESVYRIAMIQTNKKNESVLYLLIQAGNEGIIGLAFDELNKPLHPEFGKLIRVNQELNESFTYRDGVAGKSPFLAAILRCDQGLRAVLSPAPK</sequence>
<dbReference type="PANTHER" id="PTHR24121:SF22">
    <property type="entry name" value="PROTEIN ACCELERATED CELL DEATH 6-LIKE"/>
    <property type="match status" value="1"/>
</dbReference>
<keyword evidence="3" id="KW-1185">Reference proteome</keyword>
<name>A0AAN9E5Q2_CROPI</name>
<accession>A0AAN9E5Q2</accession>
<comment type="subcellular location">
    <subcellularLocation>
        <location evidence="1">Cell membrane</location>
        <topology evidence="1">Peripheral membrane protein</topology>
        <orientation evidence="1">Cytoplasmic side</orientation>
    </subcellularLocation>
</comment>
<dbReference type="EMBL" id="JAYWIO010000008">
    <property type="protein sequence ID" value="KAK7243727.1"/>
    <property type="molecule type" value="Genomic_DNA"/>
</dbReference>
<evidence type="ECO:0008006" key="4">
    <source>
        <dbReference type="Google" id="ProtNLM"/>
    </source>
</evidence>
<gene>
    <name evidence="2" type="ORF">RIF29_38537</name>
</gene>
<organism evidence="2 3">
    <name type="scientific">Crotalaria pallida</name>
    <name type="common">Smooth rattlebox</name>
    <name type="synonym">Crotalaria striata</name>
    <dbReference type="NCBI Taxonomy" id="3830"/>
    <lineage>
        <taxon>Eukaryota</taxon>
        <taxon>Viridiplantae</taxon>
        <taxon>Streptophyta</taxon>
        <taxon>Embryophyta</taxon>
        <taxon>Tracheophyta</taxon>
        <taxon>Spermatophyta</taxon>
        <taxon>Magnoliopsida</taxon>
        <taxon>eudicotyledons</taxon>
        <taxon>Gunneridae</taxon>
        <taxon>Pentapetalae</taxon>
        <taxon>rosids</taxon>
        <taxon>fabids</taxon>
        <taxon>Fabales</taxon>
        <taxon>Fabaceae</taxon>
        <taxon>Papilionoideae</taxon>
        <taxon>50 kb inversion clade</taxon>
        <taxon>genistoids sensu lato</taxon>
        <taxon>core genistoids</taxon>
        <taxon>Crotalarieae</taxon>
        <taxon>Crotalaria</taxon>
    </lineage>
</organism>
<proteinExistence type="predicted"/>
<dbReference type="PANTHER" id="PTHR24121">
    <property type="entry name" value="NO MECHANORECEPTOR POTENTIAL C, ISOFORM D-RELATED"/>
    <property type="match status" value="1"/>
</dbReference>
<dbReference type="Pfam" id="PF12796">
    <property type="entry name" value="Ank_2"/>
    <property type="match status" value="1"/>
</dbReference>
<dbReference type="SMART" id="SM00248">
    <property type="entry name" value="ANK"/>
    <property type="match status" value="2"/>
</dbReference>
<evidence type="ECO:0000313" key="2">
    <source>
        <dbReference type="EMBL" id="KAK7243727.1"/>
    </source>
</evidence>
<dbReference type="AlphaFoldDB" id="A0AAN9E5Q2"/>
<dbReference type="Gene3D" id="1.25.40.20">
    <property type="entry name" value="Ankyrin repeat-containing domain"/>
    <property type="match status" value="1"/>
</dbReference>
<evidence type="ECO:0000256" key="1">
    <source>
        <dbReference type="ARBA" id="ARBA00004413"/>
    </source>
</evidence>
<comment type="caution">
    <text evidence="2">The sequence shown here is derived from an EMBL/GenBank/DDBJ whole genome shotgun (WGS) entry which is preliminary data.</text>
</comment>